<feature type="non-terminal residue" evidence="1">
    <location>
        <position position="23"/>
    </location>
</feature>
<proteinExistence type="predicted"/>
<dbReference type="EMBL" id="UINC01198827">
    <property type="protein sequence ID" value="SVE16961.1"/>
    <property type="molecule type" value="Genomic_DNA"/>
</dbReference>
<gene>
    <name evidence="1" type="ORF">METZ01_LOCUS469815</name>
</gene>
<evidence type="ECO:0000313" key="1">
    <source>
        <dbReference type="EMBL" id="SVE16961.1"/>
    </source>
</evidence>
<protein>
    <submittedName>
        <fullName evidence="1">Uncharacterized protein</fullName>
    </submittedName>
</protein>
<name>A0A383BAV3_9ZZZZ</name>
<organism evidence="1">
    <name type="scientific">marine metagenome</name>
    <dbReference type="NCBI Taxonomy" id="408172"/>
    <lineage>
        <taxon>unclassified sequences</taxon>
        <taxon>metagenomes</taxon>
        <taxon>ecological metagenomes</taxon>
    </lineage>
</organism>
<reference evidence="1" key="1">
    <citation type="submission" date="2018-05" db="EMBL/GenBank/DDBJ databases">
        <authorList>
            <person name="Lanie J.A."/>
            <person name="Ng W.-L."/>
            <person name="Kazmierczak K.M."/>
            <person name="Andrzejewski T.M."/>
            <person name="Davidsen T.M."/>
            <person name="Wayne K.J."/>
            <person name="Tettelin H."/>
            <person name="Glass J.I."/>
            <person name="Rusch D."/>
            <person name="Podicherti R."/>
            <person name="Tsui H.-C.T."/>
            <person name="Winkler M.E."/>
        </authorList>
    </citation>
    <scope>NUCLEOTIDE SEQUENCE</scope>
</reference>
<dbReference type="AlphaFoldDB" id="A0A383BAV3"/>
<accession>A0A383BAV3</accession>
<sequence length="23" mass="2660">MAMVYLIWREMFGNGVRIGMTAI</sequence>